<evidence type="ECO:0000313" key="2">
    <source>
        <dbReference type="Proteomes" id="UP000834458"/>
    </source>
</evidence>
<evidence type="ECO:0008006" key="3">
    <source>
        <dbReference type="Google" id="ProtNLM"/>
    </source>
</evidence>
<dbReference type="Proteomes" id="UP000834458">
    <property type="component" value="Unassembled WGS sequence"/>
</dbReference>
<accession>A0AA35GIX0</accession>
<protein>
    <recommendedName>
        <fullName evidence="3">Response regulatory domain-containing protein</fullName>
    </recommendedName>
</protein>
<gene>
    <name evidence="1" type="ORF">GHA_01451</name>
</gene>
<organism evidence="1 2">
    <name type="scientific">Comamonas aquatica</name>
    <dbReference type="NCBI Taxonomy" id="225991"/>
    <lineage>
        <taxon>Bacteria</taxon>
        <taxon>Pseudomonadati</taxon>
        <taxon>Pseudomonadota</taxon>
        <taxon>Betaproteobacteria</taxon>
        <taxon>Burkholderiales</taxon>
        <taxon>Comamonadaceae</taxon>
        <taxon>Comamonas</taxon>
    </lineage>
</organism>
<dbReference type="AlphaFoldDB" id="A0AA35GIX0"/>
<name>A0AA35GIX0_9BURK</name>
<dbReference type="Gene3D" id="3.40.50.2300">
    <property type="match status" value="1"/>
</dbReference>
<dbReference type="SUPFAM" id="SSF52172">
    <property type="entry name" value="CheY-like"/>
    <property type="match status" value="1"/>
</dbReference>
<proteinExistence type="predicted"/>
<evidence type="ECO:0000313" key="1">
    <source>
        <dbReference type="EMBL" id="CAB5681897.1"/>
    </source>
</evidence>
<sequence length="306" mass="34680">MRMDFNILWVENQQDLVQAQKERLELLVRREGFRLQVKFVESVDAAIASLGDDVYTDHVDLVLMDYDLGAGKKGDEGLVEVRHLIPYRDVIFYSSQANELLRMVLERGVEGVFCSTRDDLPDRCFGVLEALIKKVVDIDHSRGIVMGATSDIDHFVMDALVASFDCCDDDGKAAALAQVQKDLGKMRERFEKAAGDIAAVKHLSDLFDYHAFYTSVDRIELLRKVLKAGAPDAHKVSDATLIEYIQRTLPRRNDLAHVRVQIDGFSRKLVNRKNVELTAADMKELRLQLLQHHESIEKLCAVLKPK</sequence>
<dbReference type="InterPro" id="IPR011006">
    <property type="entry name" value="CheY-like_superfamily"/>
</dbReference>
<reference evidence="1" key="1">
    <citation type="submission" date="2020-05" db="EMBL/GenBank/DDBJ databases">
        <authorList>
            <person name="Delgado-Blas J."/>
        </authorList>
    </citation>
    <scope>NUCLEOTIDE SEQUENCE</scope>
    <source>
        <strain evidence="1">BB1454</strain>
    </source>
</reference>
<dbReference type="EMBL" id="CAHPSC010000015">
    <property type="protein sequence ID" value="CAB5681897.1"/>
    <property type="molecule type" value="Genomic_DNA"/>
</dbReference>
<comment type="caution">
    <text evidence="1">The sequence shown here is derived from an EMBL/GenBank/DDBJ whole genome shotgun (WGS) entry which is preliminary data.</text>
</comment>